<proteinExistence type="predicted"/>
<reference evidence="1 2" key="1">
    <citation type="journal article" date="2020" name="ISME J.">
        <title>Uncovering the hidden diversity of litter-decomposition mechanisms in mushroom-forming fungi.</title>
        <authorList>
            <person name="Floudas D."/>
            <person name="Bentzer J."/>
            <person name="Ahren D."/>
            <person name="Johansson T."/>
            <person name="Persson P."/>
            <person name="Tunlid A."/>
        </authorList>
    </citation>
    <scope>NUCLEOTIDE SEQUENCE [LARGE SCALE GENOMIC DNA]</scope>
    <source>
        <strain evidence="1 2">CBS 291.85</strain>
    </source>
</reference>
<dbReference type="Gene3D" id="1.25.40.10">
    <property type="entry name" value="Tetratricopeptide repeat domain"/>
    <property type="match status" value="1"/>
</dbReference>
<dbReference type="Proteomes" id="UP000559256">
    <property type="component" value="Unassembled WGS sequence"/>
</dbReference>
<evidence type="ECO:0000313" key="1">
    <source>
        <dbReference type="EMBL" id="KAF5373681.1"/>
    </source>
</evidence>
<evidence type="ECO:0000313" key="2">
    <source>
        <dbReference type="Proteomes" id="UP000559256"/>
    </source>
</evidence>
<dbReference type="InterPro" id="IPR011990">
    <property type="entry name" value="TPR-like_helical_dom_sf"/>
</dbReference>
<protein>
    <recommendedName>
        <fullName evidence="3">Pentatricopeptide repeat-containing protein</fullName>
    </recommendedName>
</protein>
<name>A0A8H5GYM9_9AGAR</name>
<accession>A0A8H5GYM9</accession>
<sequence>MVIAAFLSQSRRFSKQIPAVCSRAFSFTLPKSHSPSFPNTSTKTVTEHASVTPLLTSVEEVIQLAPSHTGSFVFHRLSEERYKTPLNRHTFFERLISLLIHYRHFEEAGSTYARMMGEGYVSSLKTDAQMLAIGLVVSPHQSRAAWYSLRLIFANEDYSEDDLILLLGVFQFLDAPPSFMTQVIRDFMSARGENYVPHRRLINILTGMLVKEGQIQEAFELANDYDNPSAQGSRSHPYASIISSIDSFDPHSQQSIGEVLETVREKEIEYDASIFNALLAHQVRLKDVDKAFTIYRTLMDATEQGFTSPDHYTFRNLFKLIGRSPLTSTLPMSPRKLFRDMVDVVFVRRKDRTPRCSIDHAHSLMIQSLLAFVMRRDYAAAYYVTKFVAMVGLPVSAQVYHTVIQAITSLIMKDIFRAPKTGGSPWMHRLLGLSRSDFEGMKAFRARTPIILELLRQSKRSGFLLDPASAPLPSRIRRQYMVPTLPMMKSRYEVPLRLLFDITPLQRILRRALLAHLEQEKDVVFGTAPEARQATGELIAAAETEMMSETVKLMKYDPKEYFTKRIKL</sequence>
<comment type="caution">
    <text evidence="1">The sequence shown here is derived from an EMBL/GenBank/DDBJ whole genome shotgun (WGS) entry which is preliminary data.</text>
</comment>
<organism evidence="1 2">
    <name type="scientific">Tetrapyrgos nigripes</name>
    <dbReference type="NCBI Taxonomy" id="182062"/>
    <lineage>
        <taxon>Eukaryota</taxon>
        <taxon>Fungi</taxon>
        <taxon>Dikarya</taxon>
        <taxon>Basidiomycota</taxon>
        <taxon>Agaricomycotina</taxon>
        <taxon>Agaricomycetes</taxon>
        <taxon>Agaricomycetidae</taxon>
        <taxon>Agaricales</taxon>
        <taxon>Marasmiineae</taxon>
        <taxon>Marasmiaceae</taxon>
        <taxon>Tetrapyrgos</taxon>
    </lineage>
</organism>
<evidence type="ECO:0008006" key="3">
    <source>
        <dbReference type="Google" id="ProtNLM"/>
    </source>
</evidence>
<dbReference type="OrthoDB" id="185373at2759"/>
<gene>
    <name evidence="1" type="ORF">D9758_000781</name>
</gene>
<dbReference type="EMBL" id="JAACJM010000003">
    <property type="protein sequence ID" value="KAF5373681.1"/>
    <property type="molecule type" value="Genomic_DNA"/>
</dbReference>
<keyword evidence="2" id="KW-1185">Reference proteome</keyword>
<dbReference type="AlphaFoldDB" id="A0A8H5GYM9"/>